<dbReference type="EMBL" id="LGTL01000021">
    <property type="protein sequence ID" value="KPA76212.1"/>
    <property type="molecule type" value="Genomic_DNA"/>
</dbReference>
<comment type="caution">
    <text evidence="2">The sequence shown here is derived from an EMBL/GenBank/DDBJ whole genome shotgun (WGS) entry which is preliminary data.</text>
</comment>
<feature type="domain" description="DUF306" evidence="1">
    <location>
        <begin position="10"/>
        <end position="109"/>
    </location>
</feature>
<dbReference type="EMBL" id="LGTL01000021">
    <property type="protein sequence ID" value="KPA76211.1"/>
    <property type="molecule type" value="Genomic_DNA"/>
</dbReference>
<gene>
    <name evidence="2" type="ORF">ABB37_07961</name>
</gene>
<dbReference type="Gene3D" id="2.40.128.270">
    <property type="match status" value="1"/>
</dbReference>
<reference evidence="2 3" key="1">
    <citation type="submission" date="2015-07" db="EMBL/GenBank/DDBJ databases">
        <title>High-quality genome of monoxenous trypanosomatid Leptomonas pyrrhocoris.</title>
        <authorList>
            <person name="Flegontov P."/>
            <person name="Butenko A."/>
            <person name="Firsov S."/>
            <person name="Vlcek C."/>
            <person name="Logacheva M.D."/>
            <person name="Field M."/>
            <person name="Filatov D."/>
            <person name="Flegontova O."/>
            <person name="Gerasimov E."/>
            <person name="Jackson A.P."/>
            <person name="Kelly S."/>
            <person name="Opperdoes F."/>
            <person name="O'Reilly A."/>
            <person name="Votypka J."/>
            <person name="Yurchenko V."/>
            <person name="Lukes J."/>
        </authorList>
    </citation>
    <scope>NUCLEOTIDE SEQUENCE [LARGE SCALE GENOMIC DNA]</scope>
    <source>
        <strain evidence="2">H10</strain>
    </source>
</reference>
<keyword evidence="3" id="KW-1185">Reference proteome</keyword>
<evidence type="ECO:0000259" key="1">
    <source>
        <dbReference type="Pfam" id="PF03724"/>
    </source>
</evidence>
<proteinExistence type="predicted"/>
<dbReference type="OMA" id="MEGMEYT"/>
<dbReference type="VEuPathDB" id="TriTrypDB:LpyrH10_21_0970"/>
<dbReference type="RefSeq" id="XP_015654649.1">
    <property type="nucleotide sequence ID" value="XM_015806778.1"/>
</dbReference>
<sequence length="116" mass="12345">MSGGPVSLVGQYKLIRVNGKAPETPAPVVLRLEAAPDNANKLRLHVKVANSMNGVVSIEDGKLKGPLMSTRMMGTPAQMTVEHILGSDLMEGVAYTLEDKVLKMTGKTGSLEWAAE</sequence>
<dbReference type="OrthoDB" id="258733at2759"/>
<protein>
    <recommendedName>
        <fullName evidence="1">DUF306 domain-containing protein</fullName>
    </recommendedName>
</protein>
<dbReference type="Proteomes" id="UP000037923">
    <property type="component" value="Unassembled WGS sequence"/>
</dbReference>
<dbReference type="RefSeq" id="XP_015654651.1">
    <property type="nucleotide sequence ID" value="XM_015806780.1"/>
</dbReference>
<accession>A0A0N0DSN8</accession>
<dbReference type="EMBL" id="LGTL01000021">
    <property type="protein sequence ID" value="KPA76210.1"/>
    <property type="molecule type" value="Genomic_DNA"/>
</dbReference>
<name>A0A0N0DSN8_LEPPY</name>
<evidence type="ECO:0000313" key="3">
    <source>
        <dbReference type="Proteomes" id="UP000037923"/>
    </source>
</evidence>
<dbReference type="GeneID" id="26908246"/>
<dbReference type="RefSeq" id="XP_015654650.1">
    <property type="nucleotide sequence ID" value="XM_015806779.1"/>
</dbReference>
<dbReference type="InterPro" id="IPR005184">
    <property type="entry name" value="DUF306_Meta_HslJ"/>
</dbReference>
<organism evidence="2 3">
    <name type="scientific">Leptomonas pyrrhocoris</name>
    <name type="common">Firebug parasite</name>
    <dbReference type="NCBI Taxonomy" id="157538"/>
    <lineage>
        <taxon>Eukaryota</taxon>
        <taxon>Discoba</taxon>
        <taxon>Euglenozoa</taxon>
        <taxon>Kinetoplastea</taxon>
        <taxon>Metakinetoplastina</taxon>
        <taxon>Trypanosomatida</taxon>
        <taxon>Trypanosomatidae</taxon>
        <taxon>Leishmaniinae</taxon>
        <taxon>Leptomonas</taxon>
    </lineage>
</organism>
<dbReference type="InterPro" id="IPR038670">
    <property type="entry name" value="HslJ-like_sf"/>
</dbReference>
<dbReference type="Pfam" id="PF03724">
    <property type="entry name" value="META"/>
    <property type="match status" value="1"/>
</dbReference>
<dbReference type="AlphaFoldDB" id="A0A0N0DSN8"/>
<evidence type="ECO:0000313" key="2">
    <source>
        <dbReference type="EMBL" id="KPA76211.1"/>
    </source>
</evidence>